<dbReference type="OrthoDB" id="2966020at2"/>
<dbReference type="Proteomes" id="UP000247978">
    <property type="component" value="Unassembled WGS sequence"/>
</dbReference>
<accession>A0A2V3W4D1</accession>
<gene>
    <name evidence="1" type="ORF">DFR56_10488</name>
</gene>
<dbReference type="AlphaFoldDB" id="A0A2V3W4D1"/>
<name>A0A2V3W4D1_9BACI</name>
<evidence type="ECO:0000313" key="2">
    <source>
        <dbReference type="Proteomes" id="UP000247978"/>
    </source>
</evidence>
<evidence type="ECO:0000313" key="1">
    <source>
        <dbReference type="EMBL" id="PXW87938.1"/>
    </source>
</evidence>
<dbReference type="EMBL" id="QJJQ01000004">
    <property type="protein sequence ID" value="PXW87938.1"/>
    <property type="molecule type" value="Genomic_DNA"/>
</dbReference>
<keyword evidence="2" id="KW-1185">Reference proteome</keyword>
<proteinExistence type="predicted"/>
<dbReference type="RefSeq" id="WP_110394766.1">
    <property type="nucleotide sequence ID" value="NZ_JBHUHB010000001.1"/>
</dbReference>
<reference evidence="1 2" key="1">
    <citation type="submission" date="2018-05" db="EMBL/GenBank/DDBJ databases">
        <title>Genomic Encyclopedia of Type Strains, Phase IV (KMG-IV): sequencing the most valuable type-strain genomes for metagenomic binning, comparative biology and taxonomic classification.</title>
        <authorList>
            <person name="Goeker M."/>
        </authorList>
    </citation>
    <scope>NUCLEOTIDE SEQUENCE [LARGE SCALE GENOMIC DNA]</scope>
    <source>
        <strain evidence="1 2">DSM 28556</strain>
    </source>
</reference>
<protein>
    <submittedName>
        <fullName evidence="1">Uncharacterized protein</fullName>
    </submittedName>
</protein>
<comment type="caution">
    <text evidence="1">The sequence shown here is derived from an EMBL/GenBank/DDBJ whole genome shotgun (WGS) entry which is preliminary data.</text>
</comment>
<sequence>MYERGEMSRFPLGINGREKYDVVYVGDVIPNYLNSNIPSLLSNDYVFLFSTMMLNLSEEVHSYGHVYIDLVRHDQLSNFNYDLRARGNYHVLKKEPLILNDFLELVPEETEQGIQITAHLKKQNLINKDYKVVSIKDFRILLVRENNHITSDNFPTLELGPEFQATIEHEKTKERYHYLSSCSQVLSGVTYRNKTNSKVKDAIEVVGGALDKDIENVKNERERAFNRYIDIRNRLTYIHKRHPHT</sequence>
<organism evidence="1 2">
    <name type="scientific">Pseudogracilibacillus auburnensis</name>
    <dbReference type="NCBI Taxonomy" id="1494959"/>
    <lineage>
        <taxon>Bacteria</taxon>
        <taxon>Bacillati</taxon>
        <taxon>Bacillota</taxon>
        <taxon>Bacilli</taxon>
        <taxon>Bacillales</taxon>
        <taxon>Bacillaceae</taxon>
        <taxon>Pseudogracilibacillus</taxon>
    </lineage>
</organism>